<organism evidence="2 3">
    <name type="scientific">Halogranum salarium B-1</name>
    <dbReference type="NCBI Taxonomy" id="1210908"/>
    <lineage>
        <taxon>Archaea</taxon>
        <taxon>Methanobacteriati</taxon>
        <taxon>Methanobacteriota</taxon>
        <taxon>Stenosarchaea group</taxon>
        <taxon>Halobacteria</taxon>
        <taxon>Halobacteriales</taxon>
        <taxon>Haloferacaceae</taxon>
    </lineage>
</organism>
<keyword evidence="1" id="KW-0175">Coiled coil</keyword>
<feature type="coiled-coil region" evidence="1">
    <location>
        <begin position="137"/>
        <end position="186"/>
    </location>
</feature>
<sequence>MFIGFKPEPDGDLHFCSCAKDAIRNFIRCKVENPTHSHRTPTPENILTRKFPKDARNQVQEAGIDSPDEDKIVDALKFANQLCHRCNGIIPEYRYCHEMYGTVFMQKHGWYVNQQQYEYGVCGGNDYLYDVLPEDLADILDEDFRDHLDRYEQLRDKKWAREREIREQKEQALDELRDELAEDIDREERYRRFREARKPYEEMDPLPDDETEELEELQEQLQAQRKGIMDTVENEVRKAFGHYKKGNRWTSETILYQLVESNYPDHTIKRHYRPAFLDGLELDIYLVEAEVGIEYQGIQHYEPVDHWGGEEGLEKRQERDEKKKRLCKEHGIELVCIRHDQELTDALIERTIDPLIEE</sequence>
<name>J2Z8H5_9EURY</name>
<comment type="caution">
    <text evidence="2">The sequence shown here is derived from an EMBL/GenBank/DDBJ whole genome shotgun (WGS) entry which is preliminary data.</text>
</comment>
<dbReference type="EMBL" id="ALJD01000017">
    <property type="protein sequence ID" value="EJN56915.1"/>
    <property type="molecule type" value="Genomic_DNA"/>
</dbReference>
<protein>
    <submittedName>
        <fullName evidence="2">Uncharacterized protein</fullName>
    </submittedName>
</protein>
<evidence type="ECO:0000313" key="3">
    <source>
        <dbReference type="Proteomes" id="UP000007813"/>
    </source>
</evidence>
<dbReference type="Gene3D" id="3.40.960.10">
    <property type="entry name" value="VSR Endonuclease"/>
    <property type="match status" value="1"/>
</dbReference>
<gene>
    <name evidence="2" type="ORF">HSB1_47320</name>
</gene>
<evidence type="ECO:0000313" key="2">
    <source>
        <dbReference type="EMBL" id="EJN56915.1"/>
    </source>
</evidence>
<proteinExistence type="predicted"/>
<dbReference type="Proteomes" id="UP000007813">
    <property type="component" value="Unassembled WGS sequence"/>
</dbReference>
<accession>J2Z8H5</accession>
<dbReference type="AlphaFoldDB" id="J2Z8H5"/>
<evidence type="ECO:0000256" key="1">
    <source>
        <dbReference type="SAM" id="Coils"/>
    </source>
</evidence>
<reference evidence="2 3" key="1">
    <citation type="journal article" date="2012" name="J. Bacteriol.">
        <title>Draft Genome Sequence of the Extremely Halophilic Archaeon Halogranum salarium B-1T.</title>
        <authorList>
            <person name="Kim K.K."/>
            <person name="Lee K.C."/>
            <person name="Lee J.S."/>
        </authorList>
    </citation>
    <scope>NUCLEOTIDE SEQUENCE [LARGE SCALE GENOMIC DNA]</scope>
    <source>
        <strain evidence="2 3">B-1</strain>
    </source>
</reference>